<reference evidence="1" key="2">
    <citation type="submission" date="2023-06" db="EMBL/GenBank/DDBJ databases">
        <authorList>
            <consortium name="Lawrence Berkeley National Laboratory"/>
            <person name="Haridas S."/>
            <person name="Hensen N."/>
            <person name="Bonometti L."/>
            <person name="Westerberg I."/>
            <person name="Brannstrom I.O."/>
            <person name="Guillou S."/>
            <person name="Cros-Aarteil S."/>
            <person name="Calhoun S."/>
            <person name="Kuo A."/>
            <person name="Mondo S."/>
            <person name="Pangilinan J."/>
            <person name="Riley R."/>
            <person name="Labutti K."/>
            <person name="Andreopoulos B."/>
            <person name="Lipzen A."/>
            <person name="Chen C."/>
            <person name="Yanf M."/>
            <person name="Daum C."/>
            <person name="Ng V."/>
            <person name="Clum A."/>
            <person name="Steindorff A."/>
            <person name="Ohm R."/>
            <person name="Martin F."/>
            <person name="Silar P."/>
            <person name="Natvig D."/>
            <person name="Lalanne C."/>
            <person name="Gautier V."/>
            <person name="Ament-Velasquez S.L."/>
            <person name="Kruys A."/>
            <person name="Hutchinson M.I."/>
            <person name="Powell A.J."/>
            <person name="Barry K."/>
            <person name="Miller A.N."/>
            <person name="Grigoriev I.V."/>
            <person name="Debuchy R."/>
            <person name="Gladieux P."/>
            <person name="Thoren M.H."/>
            <person name="Johannesson H."/>
        </authorList>
    </citation>
    <scope>NUCLEOTIDE SEQUENCE</scope>
    <source>
        <strain evidence="1">CBS 958.72</strain>
    </source>
</reference>
<evidence type="ECO:0008006" key="3">
    <source>
        <dbReference type="Google" id="ProtNLM"/>
    </source>
</evidence>
<dbReference type="EMBL" id="JAULSN010000003">
    <property type="protein sequence ID" value="KAK3377295.1"/>
    <property type="molecule type" value="Genomic_DNA"/>
</dbReference>
<evidence type="ECO:0000313" key="1">
    <source>
        <dbReference type="EMBL" id="KAK3377295.1"/>
    </source>
</evidence>
<dbReference type="AlphaFoldDB" id="A0AAE0NBG0"/>
<comment type="caution">
    <text evidence="1">The sequence shown here is derived from an EMBL/GenBank/DDBJ whole genome shotgun (WGS) entry which is preliminary data.</text>
</comment>
<evidence type="ECO:0000313" key="2">
    <source>
        <dbReference type="Proteomes" id="UP001287356"/>
    </source>
</evidence>
<protein>
    <recommendedName>
        <fullName evidence="3">Alpha-galactosidase A</fullName>
    </recommendedName>
</protein>
<reference evidence="1" key="1">
    <citation type="journal article" date="2023" name="Mol. Phylogenet. Evol.">
        <title>Genome-scale phylogeny and comparative genomics of the fungal order Sordariales.</title>
        <authorList>
            <person name="Hensen N."/>
            <person name="Bonometti L."/>
            <person name="Westerberg I."/>
            <person name="Brannstrom I.O."/>
            <person name="Guillou S."/>
            <person name="Cros-Aarteil S."/>
            <person name="Calhoun S."/>
            <person name="Haridas S."/>
            <person name="Kuo A."/>
            <person name="Mondo S."/>
            <person name="Pangilinan J."/>
            <person name="Riley R."/>
            <person name="LaButti K."/>
            <person name="Andreopoulos B."/>
            <person name="Lipzen A."/>
            <person name="Chen C."/>
            <person name="Yan M."/>
            <person name="Daum C."/>
            <person name="Ng V."/>
            <person name="Clum A."/>
            <person name="Steindorff A."/>
            <person name="Ohm R.A."/>
            <person name="Martin F."/>
            <person name="Silar P."/>
            <person name="Natvig D.O."/>
            <person name="Lalanne C."/>
            <person name="Gautier V."/>
            <person name="Ament-Velasquez S.L."/>
            <person name="Kruys A."/>
            <person name="Hutchinson M.I."/>
            <person name="Powell A.J."/>
            <person name="Barry K."/>
            <person name="Miller A.N."/>
            <person name="Grigoriev I.V."/>
            <person name="Debuchy R."/>
            <person name="Gladieux P."/>
            <person name="Hiltunen Thoren M."/>
            <person name="Johannesson H."/>
        </authorList>
    </citation>
    <scope>NUCLEOTIDE SEQUENCE</scope>
    <source>
        <strain evidence="1">CBS 958.72</strain>
    </source>
</reference>
<dbReference type="PANTHER" id="PTHR37171">
    <property type="entry name" value="SERINE/THREONINE-PROTEIN KINASE YRZF-RELATED"/>
    <property type="match status" value="1"/>
</dbReference>
<name>A0AAE0NBG0_9PEZI</name>
<dbReference type="InterPro" id="IPR011009">
    <property type="entry name" value="Kinase-like_dom_sf"/>
</dbReference>
<proteinExistence type="predicted"/>
<keyword evidence="2" id="KW-1185">Reference proteome</keyword>
<dbReference type="Proteomes" id="UP001287356">
    <property type="component" value="Unassembled WGS sequence"/>
</dbReference>
<sequence>MEAAKNNNVQLLATLVDSDDKEEGEYRFLVDGTHVKYVTVAPGVLPKDDRTFAPVVLAGLPPFPPGDWNVGHIGHDASSSGEAPIFLRTTKDDNLPGIKAIWHATFINHLDLRKLERFRQNIHIVSHPLFDRPVVAKFTEFPWQTPYLEAETAAYQWIEDSDIAPGFLGHLTEEERVIGFMLEYIDNARPAGPEDLAACQSVLKKLHSLGVKHGDINKNNFLVQHNGNVVLLDFETAKNDASINELEALYKRTRGRIPAPN</sequence>
<dbReference type="PANTHER" id="PTHR37171:SF1">
    <property type="entry name" value="SERINE_THREONINE-PROTEIN KINASE YRZF-RELATED"/>
    <property type="match status" value="1"/>
</dbReference>
<dbReference type="Pfam" id="PF06293">
    <property type="entry name" value="Kdo"/>
    <property type="match status" value="1"/>
</dbReference>
<dbReference type="SUPFAM" id="SSF56112">
    <property type="entry name" value="Protein kinase-like (PK-like)"/>
    <property type="match status" value="1"/>
</dbReference>
<accession>A0AAE0NBG0</accession>
<dbReference type="Gene3D" id="1.10.510.10">
    <property type="entry name" value="Transferase(Phosphotransferase) domain 1"/>
    <property type="match status" value="1"/>
</dbReference>
<dbReference type="InterPro" id="IPR052396">
    <property type="entry name" value="Meiotic_Drive_Suppr_Kinase"/>
</dbReference>
<gene>
    <name evidence="1" type="ORF">B0T24DRAFT_666059</name>
</gene>
<organism evidence="1 2">
    <name type="scientific">Lasiosphaeria ovina</name>
    <dbReference type="NCBI Taxonomy" id="92902"/>
    <lineage>
        <taxon>Eukaryota</taxon>
        <taxon>Fungi</taxon>
        <taxon>Dikarya</taxon>
        <taxon>Ascomycota</taxon>
        <taxon>Pezizomycotina</taxon>
        <taxon>Sordariomycetes</taxon>
        <taxon>Sordariomycetidae</taxon>
        <taxon>Sordariales</taxon>
        <taxon>Lasiosphaeriaceae</taxon>
        <taxon>Lasiosphaeria</taxon>
    </lineage>
</organism>